<sequence length="382" mass="41896">MITICTFLLLLLQLTTICHGLSSSSPPPSRNNNNNKNNNNNNQNNNNSGMPTTENLAAAVLVPGYLTGANELKSLQSNLEKQGLLTVTVPMASWHWVSVVGGRSVRPILERIDFTVQHLIAQLERIEEQKEEMDQPFPTFQYSLLDAWRDFQENPGGVAEVGGSSLPNLYPKDVRPRGKFPMPVVDDDLVVANKSQKKIALIGHSAGGWISRIYLSEQEYGGKVYHGSRYVHSLVTLGTPHASAPGPAFAGISWINEQEKQFVPKSKVRTLAVAGKGFSGDQWGGMTKGAYSFCCPDGSDGATYDGDGMTPIFSSLAMPNSESLILPQEKVNHFGWTDVGWVGKQVAPELYQDMETNQSPWYGSDEVVAEWLPWILEGVTNN</sequence>
<keyword evidence="6" id="KW-1185">Reference proteome</keyword>
<dbReference type="InterPro" id="IPR012908">
    <property type="entry name" value="PGAP1-ab_dom-like"/>
</dbReference>
<feature type="signal peptide" evidence="3">
    <location>
        <begin position="1"/>
        <end position="20"/>
    </location>
</feature>
<dbReference type="EMBL" id="CAKOGP040000446">
    <property type="protein sequence ID" value="CAJ1935160.1"/>
    <property type="molecule type" value="Genomic_DNA"/>
</dbReference>
<keyword evidence="1" id="KW-0378">Hydrolase</keyword>
<keyword evidence="1" id="KW-0472">Membrane</keyword>
<dbReference type="PANTHER" id="PTHR47909">
    <property type="entry name" value="ALPHA/BETA-HYDROLASES SUPERFAMILY PROTEIN"/>
    <property type="match status" value="1"/>
</dbReference>
<dbReference type="InterPro" id="IPR029058">
    <property type="entry name" value="AB_hydrolase_fold"/>
</dbReference>
<comment type="similarity">
    <text evidence="1">Belongs to the GPI inositol-deacylase family.</text>
</comment>
<dbReference type="EC" id="3.1.-.-" evidence="1"/>
<feature type="chain" id="PRO_5042282530" description="GPI inositol-deacylase" evidence="3">
    <location>
        <begin position="21"/>
        <end position="382"/>
    </location>
</feature>
<evidence type="ECO:0000313" key="5">
    <source>
        <dbReference type="EMBL" id="CAJ1935160.1"/>
    </source>
</evidence>
<dbReference type="GO" id="GO:0016788">
    <property type="term" value="F:hydrolase activity, acting on ester bonds"/>
    <property type="evidence" value="ECO:0007669"/>
    <property type="project" value="InterPro"/>
</dbReference>
<dbReference type="PANTHER" id="PTHR47909:SF2">
    <property type="entry name" value="GPI INOSITOL-DEACYLASE"/>
    <property type="match status" value="1"/>
</dbReference>
<evidence type="ECO:0000256" key="2">
    <source>
        <dbReference type="SAM" id="MobiDB-lite"/>
    </source>
</evidence>
<reference evidence="5" key="1">
    <citation type="submission" date="2023-08" db="EMBL/GenBank/DDBJ databases">
        <authorList>
            <person name="Audoor S."/>
            <person name="Bilcke G."/>
        </authorList>
    </citation>
    <scope>NUCLEOTIDE SEQUENCE</scope>
</reference>
<dbReference type="Proteomes" id="UP001295423">
    <property type="component" value="Unassembled WGS sequence"/>
</dbReference>
<keyword evidence="3" id="KW-0732">Signal</keyword>
<proteinExistence type="inferred from homology"/>
<protein>
    <recommendedName>
        <fullName evidence="1">GPI inositol-deacylase</fullName>
        <ecNumber evidence="1">3.1.-.-</ecNumber>
    </recommendedName>
</protein>
<dbReference type="Pfam" id="PF07819">
    <property type="entry name" value="PGAP1"/>
    <property type="match status" value="1"/>
</dbReference>
<dbReference type="GO" id="GO:0015031">
    <property type="term" value="P:protein transport"/>
    <property type="evidence" value="ECO:0007669"/>
    <property type="project" value="UniProtKB-KW"/>
</dbReference>
<keyword evidence="1" id="KW-0256">Endoplasmic reticulum</keyword>
<dbReference type="GO" id="GO:0005789">
    <property type="term" value="C:endoplasmic reticulum membrane"/>
    <property type="evidence" value="ECO:0007669"/>
    <property type="project" value="UniProtKB-SubCell"/>
</dbReference>
<name>A0AAD2CN76_9STRA</name>
<feature type="region of interest" description="Disordered" evidence="2">
    <location>
        <begin position="22"/>
        <end position="52"/>
    </location>
</feature>
<keyword evidence="1" id="KW-0813">Transport</keyword>
<dbReference type="SUPFAM" id="SSF53474">
    <property type="entry name" value="alpha/beta-Hydrolases"/>
    <property type="match status" value="1"/>
</dbReference>
<keyword evidence="1" id="KW-0653">Protein transport</keyword>
<evidence type="ECO:0000313" key="6">
    <source>
        <dbReference type="Proteomes" id="UP001295423"/>
    </source>
</evidence>
<accession>A0AAD2CN76</accession>
<comment type="function">
    <text evidence="1">Involved in inositol deacylation of GPI-anchored proteins which plays important roles in the quality control and ER-associated degradation of GPI-anchored proteins.</text>
</comment>
<feature type="domain" description="GPI inositol-deacylase PGAP1-like alpha/beta" evidence="4">
    <location>
        <begin position="192"/>
        <end position="246"/>
    </location>
</feature>
<comment type="caution">
    <text evidence="5">The sequence shown here is derived from an EMBL/GenBank/DDBJ whole genome shotgun (WGS) entry which is preliminary data.</text>
</comment>
<evidence type="ECO:0000256" key="1">
    <source>
        <dbReference type="RuleBase" id="RU365011"/>
    </source>
</evidence>
<organism evidence="5 6">
    <name type="scientific">Cylindrotheca closterium</name>
    <dbReference type="NCBI Taxonomy" id="2856"/>
    <lineage>
        <taxon>Eukaryota</taxon>
        <taxon>Sar</taxon>
        <taxon>Stramenopiles</taxon>
        <taxon>Ochrophyta</taxon>
        <taxon>Bacillariophyta</taxon>
        <taxon>Bacillariophyceae</taxon>
        <taxon>Bacillariophycidae</taxon>
        <taxon>Bacillariales</taxon>
        <taxon>Bacillariaceae</taxon>
        <taxon>Cylindrotheca</taxon>
    </lineage>
</organism>
<dbReference type="Gene3D" id="3.40.50.1820">
    <property type="entry name" value="alpha/beta hydrolase"/>
    <property type="match status" value="1"/>
</dbReference>
<evidence type="ECO:0000259" key="4">
    <source>
        <dbReference type="Pfam" id="PF07819"/>
    </source>
</evidence>
<gene>
    <name evidence="5" type="ORF">CYCCA115_LOCUS4497</name>
</gene>
<dbReference type="AlphaFoldDB" id="A0AAD2CN76"/>
<feature type="compositionally biased region" description="Low complexity" evidence="2">
    <location>
        <begin position="30"/>
        <end position="48"/>
    </location>
</feature>
<evidence type="ECO:0000256" key="3">
    <source>
        <dbReference type="SAM" id="SignalP"/>
    </source>
</evidence>
<comment type="subcellular location">
    <subcellularLocation>
        <location evidence="1">Endoplasmic reticulum membrane</location>
    </subcellularLocation>
</comment>